<proteinExistence type="predicted"/>
<sequence>VLDSIDPEELADFLSKPGFIDDYEILTKVLMQIKPFQKLKLFIEKFIAKTQNVKNQPTRFKSTIEIN</sequence>
<reference evidence="1 2" key="1">
    <citation type="journal article" date="2018" name="Nat. Ecol. Evol.">
        <title>Shark genomes provide insights into elasmobranch evolution and the origin of vertebrates.</title>
        <authorList>
            <person name="Hara Y"/>
            <person name="Yamaguchi K"/>
            <person name="Onimaru K"/>
            <person name="Kadota M"/>
            <person name="Koyanagi M"/>
            <person name="Keeley SD"/>
            <person name="Tatsumi K"/>
            <person name="Tanaka K"/>
            <person name="Motone F"/>
            <person name="Kageyama Y"/>
            <person name="Nozu R"/>
            <person name="Adachi N"/>
            <person name="Nishimura O"/>
            <person name="Nakagawa R"/>
            <person name="Tanegashima C"/>
            <person name="Kiyatake I"/>
            <person name="Matsumoto R"/>
            <person name="Murakumo K"/>
            <person name="Nishida K"/>
            <person name="Terakita A"/>
            <person name="Kuratani S"/>
            <person name="Sato K"/>
            <person name="Hyodo S Kuraku.S."/>
        </authorList>
    </citation>
    <scope>NUCLEOTIDE SEQUENCE [LARGE SCALE GENOMIC DNA]</scope>
</reference>
<gene>
    <name evidence="1" type="ORF">scyTo_0024695</name>
</gene>
<protein>
    <submittedName>
        <fullName evidence="1">Uncharacterized protein</fullName>
    </submittedName>
</protein>
<accession>A0A401QFK6</accession>
<dbReference type="EMBL" id="BFAA01053360">
    <property type="protein sequence ID" value="GCB84143.1"/>
    <property type="molecule type" value="Genomic_DNA"/>
</dbReference>
<evidence type="ECO:0000313" key="1">
    <source>
        <dbReference type="EMBL" id="GCB84143.1"/>
    </source>
</evidence>
<name>A0A401QFK6_SCYTO</name>
<keyword evidence="2" id="KW-1185">Reference proteome</keyword>
<comment type="caution">
    <text evidence="1">The sequence shown here is derived from an EMBL/GenBank/DDBJ whole genome shotgun (WGS) entry which is preliminary data.</text>
</comment>
<evidence type="ECO:0000313" key="2">
    <source>
        <dbReference type="Proteomes" id="UP000288216"/>
    </source>
</evidence>
<dbReference type="AlphaFoldDB" id="A0A401QFK6"/>
<feature type="non-terminal residue" evidence="1">
    <location>
        <position position="1"/>
    </location>
</feature>
<dbReference type="Proteomes" id="UP000288216">
    <property type="component" value="Unassembled WGS sequence"/>
</dbReference>
<organism evidence="1 2">
    <name type="scientific">Scyliorhinus torazame</name>
    <name type="common">Cloudy catshark</name>
    <name type="synonym">Catulus torazame</name>
    <dbReference type="NCBI Taxonomy" id="75743"/>
    <lineage>
        <taxon>Eukaryota</taxon>
        <taxon>Metazoa</taxon>
        <taxon>Chordata</taxon>
        <taxon>Craniata</taxon>
        <taxon>Vertebrata</taxon>
        <taxon>Chondrichthyes</taxon>
        <taxon>Elasmobranchii</taxon>
        <taxon>Galeomorphii</taxon>
        <taxon>Galeoidea</taxon>
        <taxon>Carcharhiniformes</taxon>
        <taxon>Scyliorhinidae</taxon>
        <taxon>Scyliorhinus</taxon>
    </lineage>
</organism>